<dbReference type="SUPFAM" id="SSF50891">
    <property type="entry name" value="Cyclophilin-like"/>
    <property type="match status" value="1"/>
</dbReference>
<dbReference type="SMART" id="SM00797">
    <property type="entry name" value="AHS2"/>
    <property type="match status" value="1"/>
</dbReference>
<dbReference type="Proteomes" id="UP000267342">
    <property type="component" value="Chromosome"/>
</dbReference>
<dbReference type="KEGG" id="zpl:ZBT109_1385"/>
<dbReference type="PANTHER" id="PTHR43309">
    <property type="entry name" value="5-OXOPROLINASE SUBUNIT C"/>
    <property type="match status" value="1"/>
</dbReference>
<proteinExistence type="predicted"/>
<keyword evidence="2 5" id="KW-0378">Hydrolase</keyword>
<dbReference type="InterPro" id="IPR003778">
    <property type="entry name" value="CT_A_B"/>
</dbReference>
<evidence type="ECO:0000256" key="3">
    <source>
        <dbReference type="ARBA" id="ARBA00022840"/>
    </source>
</evidence>
<organism evidence="5 6">
    <name type="scientific">Zymobacter palmae</name>
    <dbReference type="NCBI Taxonomy" id="33074"/>
    <lineage>
        <taxon>Bacteria</taxon>
        <taxon>Pseudomonadati</taxon>
        <taxon>Pseudomonadota</taxon>
        <taxon>Gammaproteobacteria</taxon>
        <taxon>Oceanospirillales</taxon>
        <taxon>Halomonadaceae</taxon>
        <taxon>Zymobacter group</taxon>
        <taxon>Zymobacter</taxon>
    </lineage>
</organism>
<keyword evidence="3" id="KW-0067">ATP-binding</keyword>
<evidence type="ECO:0000256" key="1">
    <source>
        <dbReference type="ARBA" id="ARBA00022741"/>
    </source>
</evidence>
<dbReference type="AlphaFoldDB" id="A0A348HEU3"/>
<dbReference type="InterPro" id="IPR052708">
    <property type="entry name" value="PxpC"/>
</dbReference>
<dbReference type="InterPro" id="IPR029000">
    <property type="entry name" value="Cyclophilin-like_dom_sf"/>
</dbReference>
<gene>
    <name evidence="5" type="ORF">ZBT109_1385</name>
</gene>
<name>A0A348HEU3_9GAMM</name>
<accession>A0A348HEU3</accession>
<evidence type="ECO:0000313" key="5">
    <source>
        <dbReference type="EMBL" id="BBG30145.1"/>
    </source>
</evidence>
<dbReference type="GO" id="GO:0016787">
    <property type="term" value="F:hydrolase activity"/>
    <property type="evidence" value="ECO:0007669"/>
    <property type="project" value="UniProtKB-KW"/>
</dbReference>
<dbReference type="Pfam" id="PF02626">
    <property type="entry name" value="CT_A_B"/>
    <property type="match status" value="1"/>
</dbReference>
<sequence>MTLSPIFEVVAPGMLTTLQDQGRWGHQHLGISPCGPMDTHAAAWSNRLLENPGDAPVLEIAQGGLHLKASTALWVAVTGAEVALSVLAEDGQCVRQPAVWSRFPLLPGEQLVIGPARHGVWSYLAVAGGFAGQNVIGSVATQTREGLGGLDGKGHAIARGDQLYRRAFGPSFMRGAQTPAAYRTEWDVPVLRVRFTPAHDYRRFNADDVQRFIEAEWQLSTLCSRMGYRLEGEQPLQAPPTRRWSLGVLPGAIQIVPEGYPIVLMADGQTMGGYPLLGWVHPLDRARLAQRRPHQKVRFELCTVQDIQQDAARAARFFSGAVLR</sequence>
<feature type="domain" description="Carboxyltransferase" evidence="4">
    <location>
        <begin position="28"/>
        <end position="317"/>
    </location>
</feature>
<dbReference type="EMBL" id="AP018933">
    <property type="protein sequence ID" value="BBG30145.1"/>
    <property type="molecule type" value="Genomic_DNA"/>
</dbReference>
<evidence type="ECO:0000256" key="2">
    <source>
        <dbReference type="ARBA" id="ARBA00022801"/>
    </source>
</evidence>
<dbReference type="GO" id="GO:0005524">
    <property type="term" value="F:ATP binding"/>
    <property type="evidence" value="ECO:0007669"/>
    <property type="project" value="UniProtKB-KW"/>
</dbReference>
<dbReference type="STRING" id="1123510.GCA_000620025_00378"/>
<keyword evidence="1" id="KW-0547">Nucleotide-binding</keyword>
<keyword evidence="6" id="KW-1185">Reference proteome</keyword>
<protein>
    <submittedName>
        <fullName evidence="5">Allophanate hydrolase subunit 2</fullName>
    </submittedName>
</protein>
<dbReference type="Gene3D" id="2.40.100.10">
    <property type="entry name" value="Cyclophilin-like"/>
    <property type="match status" value="1"/>
</dbReference>
<evidence type="ECO:0000259" key="4">
    <source>
        <dbReference type="SMART" id="SM00797"/>
    </source>
</evidence>
<reference evidence="5 6" key="1">
    <citation type="submission" date="2018-09" db="EMBL/GenBank/DDBJ databases">
        <title>Zymobacter palmae IAM14233 (=T109) whole genome analysis.</title>
        <authorList>
            <person name="Yanase H."/>
        </authorList>
    </citation>
    <scope>NUCLEOTIDE SEQUENCE [LARGE SCALE GENOMIC DNA]</scope>
    <source>
        <strain evidence="5 6">IAM14233</strain>
    </source>
</reference>
<dbReference type="OrthoDB" id="9768696at2"/>
<dbReference type="PANTHER" id="PTHR43309:SF4">
    <property type="entry name" value="CARBOXYLTRANSFERASE DOMAIN-CONTAINING PROTEIN"/>
    <property type="match status" value="1"/>
</dbReference>
<evidence type="ECO:0000313" key="6">
    <source>
        <dbReference type="Proteomes" id="UP000267342"/>
    </source>
</evidence>
<dbReference type="RefSeq" id="WP_027705733.1">
    <property type="nucleotide sequence ID" value="NZ_AP018933.1"/>
</dbReference>